<keyword evidence="1" id="KW-0175">Coiled coil</keyword>
<feature type="compositionally biased region" description="Low complexity" evidence="2">
    <location>
        <begin position="546"/>
        <end position="557"/>
    </location>
</feature>
<evidence type="ECO:0000313" key="3">
    <source>
        <dbReference type="EMBL" id="NYD24666.1"/>
    </source>
</evidence>
<feature type="compositionally biased region" description="Low complexity" evidence="2">
    <location>
        <begin position="498"/>
        <end position="519"/>
    </location>
</feature>
<evidence type="ECO:0000313" key="4">
    <source>
        <dbReference type="Proteomes" id="UP000521922"/>
    </source>
</evidence>
<feature type="compositionally biased region" description="Low complexity" evidence="2">
    <location>
        <begin position="43"/>
        <end position="56"/>
    </location>
</feature>
<evidence type="ECO:0000256" key="2">
    <source>
        <dbReference type="SAM" id="MobiDB-lite"/>
    </source>
</evidence>
<sequence length="1798" mass="178791">MPGRTPAVEEALAERSARAVAGDAAEVDGAPTESDGAPVERVAGGAPAADPPGKWTRLGRLATATLTRRNKVGEPGTGTGATPDVVTAGEALVRLVDRLVGADPDDRTGRLASVLGRLEQSLRDAVVTTVAARSGGHVADVLRAIGDRPAEPTGAGRPAQGGDDAAGPVDVPVPAGADGGVGTAGTQSPVGARDPAPAAGVPPVPGAPLAGAGEPFVVGAAPEAAPAGEAPPVPEAPGETGAAAGSPAGVAEPVDVGEEGGEEGAPAPAPAQLETPPTESVEAAGGAVPGASAAPPAASSGAPVPGGQPAAAAPTGEAALPAAGGAVAPPVGGEAPGALPTGESAATAPEGPAEPAAGVTRSAADGALGGGIAGPPAATTDEDTAGVIGPVEEAGDTEAAAVSVTTPAATDLPPGPAPVDTPAPEPTVAAAALAGTATAPAEPAGTAAPGEGPAEEIAPGSQPAESGPEEPGGEPGPGETSDSAGTPVPDDAVPPPATGEAGEAGTGSEAADGAAAGPVPTSPVTGAPASAGPAADELVPAETVPAETAQAASTTAELVTPEPVSAEPEAAGGVLAGSGLPEPVSPPDGAPLPGGEPGVVVGQALPAESEPTLTDPPAPTGGGGGGGAALPDRPTPSAPDVSTMSPQAALGTVASLPASVLARSLPGVTAAAQRTVSEKQSELAANPPTMPRPSGVPADRDASLPAAPLPPLPEPPTREVPVPAGGPGAPPPQAATPPPPGPPVALHVPEPTVGGDKELSAEDVRRVERSVDELPTTDPALDVTAGPVPALRLVGDEDPARVATQAKGVEELTTATQTEGLADARTDTGENDVFPHVPEETLVADLGAPAGEAPGAAGTVSGSAAPAPGPAAAGPSAGGPAAPGGASPAAEPGGAGPAAEAGAGDATQAAVDAVAAERGGAQIGAATTAQGTALGRASDAHSAEVATARAETEKQINAEIAANGEQQTQERRAIRSQVGADRRAWVEQQDRVASESRGASTEAVRVADGSVTDARSTAEGDSRAAIKGGDDQIRRERAKAEQTAREQREKAREEKEGGGFFGWLGSKLSSFFSAIKKAISAAFDLARKAVDAAISAAQKLAVAAIELGRRAVVAAIELGGRALKAAGDIVLAGFPKARAKFRAKIDAGVAAATKTVNQLADTLKAGVTKLLDALGAALKGALTLLEKAYTAAVDVVAGVVDTVVKAAKAFVDALLDFAAIAADIAGDPLGWLRNLGAGLKDGVSNHTWPALVTAVKEWFKAKVESVVGVGRAILDVLKKGGITFAKVVTMAWTAIKEALPGILIQLLIEKLVALLIPAAGALSLIIDGLRAAWGAAERILAAFKKFIAFLKAVRGGASGPLFGQLVGAAAVAVLDFLSNFVLSRLKGAGQKVGGTLRALAGRFRAVGAAAGRAAVRGARVAVRAVTRGARAAVAGVRRAGRAVLTAGRRAGAVAARGARGAGAAVRHGAAAVGRGAAAVRSRVIGAVRGVGRRVTALRRKVFGGKDRKRRRRKETKEQRVARAIARTRAAVSRLLVKGVSSLRLRLTLGWLKRRWGWKRLELEGSKKKQAVMGEINPRANIGPAVSTLVIIHSTDPALVGTEQQTLDIKPVTLSKDADDPTSTLYEHAILGPQKVGDKSRLRQIAEQDFPGRAVRVTAPAWGGRRTKQGRSTLKEVLVNLQMKFGRVLAQRFPGLRPDARTALVRTLGGQDQVHIYEVTTVTNFVLGDPENAVHKQVQALTTLDEAFRRYPGAIINYTFIAPDLEEDTIGVIKKIIARYPPQDRARLNVRWRKIGFVR</sequence>
<proteinExistence type="predicted"/>
<feature type="region of interest" description="Disordered" evidence="2">
    <location>
        <begin position="147"/>
        <end position="207"/>
    </location>
</feature>
<name>A0A7Y9J2V9_9ACTN</name>
<feature type="region of interest" description="Disordered" evidence="2">
    <location>
        <begin position="931"/>
        <end position="1023"/>
    </location>
</feature>
<gene>
    <name evidence="3" type="ORF">BJ968_004206</name>
</gene>
<organism evidence="3 4">
    <name type="scientific">Kineococcus aurantiacus</name>
    <dbReference type="NCBI Taxonomy" id="37633"/>
    <lineage>
        <taxon>Bacteria</taxon>
        <taxon>Bacillati</taxon>
        <taxon>Actinomycetota</taxon>
        <taxon>Actinomycetes</taxon>
        <taxon>Kineosporiales</taxon>
        <taxon>Kineosporiaceae</taxon>
        <taxon>Kineococcus</taxon>
    </lineage>
</organism>
<feature type="compositionally biased region" description="Low complexity" evidence="2">
    <location>
        <begin position="279"/>
        <end position="366"/>
    </location>
</feature>
<dbReference type="RefSeq" id="WP_281372752.1">
    <property type="nucleotide sequence ID" value="NZ_JACCBB010000001.1"/>
</dbReference>
<accession>A0A7Y9J2V9</accession>
<dbReference type="EMBL" id="JACCBB010000001">
    <property type="protein sequence ID" value="NYD24666.1"/>
    <property type="molecule type" value="Genomic_DNA"/>
</dbReference>
<feature type="compositionally biased region" description="Low complexity" evidence="2">
    <location>
        <begin position="189"/>
        <end position="199"/>
    </location>
</feature>
<feature type="compositionally biased region" description="Low complexity" evidence="2">
    <location>
        <begin position="236"/>
        <end position="254"/>
    </location>
</feature>
<protein>
    <submittedName>
        <fullName evidence="3">Uncharacterized protein</fullName>
    </submittedName>
</protein>
<feature type="compositionally biased region" description="Low complexity" evidence="2">
    <location>
        <begin position="18"/>
        <end position="30"/>
    </location>
</feature>
<comment type="caution">
    <text evidence="3">The sequence shown here is derived from an EMBL/GenBank/DDBJ whole genome shotgun (WGS) entry which is preliminary data.</text>
</comment>
<dbReference type="Proteomes" id="UP000521922">
    <property type="component" value="Unassembled WGS sequence"/>
</dbReference>
<reference evidence="3 4" key="1">
    <citation type="submission" date="2020-07" db="EMBL/GenBank/DDBJ databases">
        <title>Sequencing the genomes of 1000 actinobacteria strains.</title>
        <authorList>
            <person name="Klenk H.-P."/>
        </authorList>
    </citation>
    <scope>NUCLEOTIDE SEQUENCE [LARGE SCALE GENOMIC DNA]</scope>
    <source>
        <strain evidence="3 4">DSM 7487</strain>
    </source>
</reference>
<feature type="compositionally biased region" description="Low complexity" evidence="2">
    <location>
        <begin position="397"/>
        <end position="410"/>
    </location>
</feature>
<feature type="compositionally biased region" description="Low complexity" evidence="2">
    <location>
        <begin position="426"/>
        <end position="466"/>
    </location>
</feature>
<evidence type="ECO:0000256" key="1">
    <source>
        <dbReference type="SAM" id="Coils"/>
    </source>
</evidence>
<keyword evidence="4" id="KW-1185">Reference proteome</keyword>
<feature type="coiled-coil region" evidence="1">
    <location>
        <begin position="1030"/>
        <end position="1057"/>
    </location>
</feature>
<feature type="region of interest" description="Disordered" evidence="2">
    <location>
        <begin position="668"/>
        <end position="763"/>
    </location>
</feature>
<feature type="compositionally biased region" description="Low complexity" evidence="2">
    <location>
        <begin position="847"/>
        <end position="908"/>
    </location>
</feature>
<feature type="compositionally biased region" description="Low complexity" evidence="2">
    <location>
        <begin position="154"/>
        <end position="176"/>
    </location>
</feature>
<feature type="region of interest" description="Disordered" evidence="2">
    <location>
        <begin position="224"/>
        <end position="646"/>
    </location>
</feature>
<feature type="region of interest" description="Disordered" evidence="2">
    <location>
        <begin position="805"/>
        <end position="908"/>
    </location>
</feature>
<feature type="compositionally biased region" description="Pro residues" evidence="2">
    <location>
        <begin position="728"/>
        <end position="743"/>
    </location>
</feature>
<feature type="compositionally biased region" description="Basic and acidic residues" evidence="2">
    <location>
        <begin position="980"/>
        <end position="994"/>
    </location>
</feature>
<feature type="compositionally biased region" description="Pro residues" evidence="2">
    <location>
        <begin position="413"/>
        <end position="425"/>
    </location>
</feature>
<feature type="region of interest" description="Disordered" evidence="2">
    <location>
        <begin position="1"/>
        <end position="56"/>
    </location>
</feature>